<dbReference type="InterPro" id="IPR029787">
    <property type="entry name" value="Nucleotide_cyclase"/>
</dbReference>
<dbReference type="Pfam" id="PF00990">
    <property type="entry name" value="GGDEF"/>
    <property type="match status" value="1"/>
</dbReference>
<evidence type="ECO:0000259" key="3">
    <source>
        <dbReference type="PROSITE" id="PS50110"/>
    </source>
</evidence>
<dbReference type="STRING" id="617002.SAMN05660653_02441"/>
<reference evidence="5 6" key="1">
    <citation type="submission" date="2016-10" db="EMBL/GenBank/DDBJ databases">
        <authorList>
            <person name="de Groot N.N."/>
        </authorList>
    </citation>
    <scope>NUCLEOTIDE SEQUENCE [LARGE SCALE GENOMIC DNA]</scope>
    <source>
        <strain evidence="5 6">ASO4-2</strain>
    </source>
</reference>
<dbReference type="Gene3D" id="3.30.70.270">
    <property type="match status" value="1"/>
</dbReference>
<sequence length="313" mass="35378">MTRGRKLRFFLVCANSDRVAFFQGLRLDREVEWTVFQRGPMALEQVFNAPPDMLLVDADLPQLSGPTLVNMVKSENVYRQLPVVLCLTEEQQLETIDFHSVEADDFLLFPVSALEAKSRLSLALHRASRELDANPLTKLPGNTSIIQRIQDLIDRREPFALAYVDLDHFKSFNDKYGFSRGDEVLMMAGRVIVNTIRSFVGKLSFVGHVGGDDFVFILPPEVVEPACQRVIESFDGIVPHFYDQDDQERGYILSTDRKGNPQQFAMMSVSIAVVFNTDGRLKHFGEASQIAMNLKKKAKSIPGSSYVLDRRQS</sequence>
<dbReference type="CDD" id="cd01949">
    <property type="entry name" value="GGDEF"/>
    <property type="match status" value="1"/>
</dbReference>
<feature type="modified residue" description="4-aspartylphosphate" evidence="2">
    <location>
        <position position="57"/>
    </location>
</feature>
<dbReference type="EMBL" id="FMXO01000014">
    <property type="protein sequence ID" value="SDB49763.1"/>
    <property type="molecule type" value="Genomic_DNA"/>
</dbReference>
<dbReference type="GO" id="GO:0005886">
    <property type="term" value="C:plasma membrane"/>
    <property type="evidence" value="ECO:0007669"/>
    <property type="project" value="TreeGrafter"/>
</dbReference>
<dbReference type="Pfam" id="PF00072">
    <property type="entry name" value="Response_reg"/>
    <property type="match status" value="1"/>
</dbReference>
<dbReference type="GO" id="GO:0052621">
    <property type="term" value="F:diguanylate cyclase activity"/>
    <property type="evidence" value="ECO:0007669"/>
    <property type="project" value="UniProtKB-EC"/>
</dbReference>
<evidence type="ECO:0000259" key="4">
    <source>
        <dbReference type="PROSITE" id="PS50887"/>
    </source>
</evidence>
<evidence type="ECO:0000313" key="6">
    <source>
        <dbReference type="Proteomes" id="UP000198771"/>
    </source>
</evidence>
<dbReference type="PROSITE" id="PS50110">
    <property type="entry name" value="RESPONSE_REGULATORY"/>
    <property type="match status" value="1"/>
</dbReference>
<dbReference type="SUPFAM" id="SSF52172">
    <property type="entry name" value="CheY-like"/>
    <property type="match status" value="1"/>
</dbReference>
<dbReference type="SMART" id="SM00267">
    <property type="entry name" value="GGDEF"/>
    <property type="match status" value="1"/>
</dbReference>
<keyword evidence="6" id="KW-1185">Reference proteome</keyword>
<accession>A0A1G6DX88</accession>
<dbReference type="InterPro" id="IPR000160">
    <property type="entry name" value="GGDEF_dom"/>
</dbReference>
<dbReference type="InterPro" id="IPR011006">
    <property type="entry name" value="CheY-like_superfamily"/>
</dbReference>
<dbReference type="PANTHER" id="PTHR45138">
    <property type="entry name" value="REGULATORY COMPONENTS OF SENSORY TRANSDUCTION SYSTEM"/>
    <property type="match status" value="1"/>
</dbReference>
<feature type="domain" description="Response regulatory" evidence="3">
    <location>
        <begin position="8"/>
        <end position="124"/>
    </location>
</feature>
<dbReference type="PROSITE" id="PS50887">
    <property type="entry name" value="GGDEF"/>
    <property type="match status" value="1"/>
</dbReference>
<dbReference type="GO" id="GO:1902201">
    <property type="term" value="P:negative regulation of bacterial-type flagellum-dependent cell motility"/>
    <property type="evidence" value="ECO:0007669"/>
    <property type="project" value="TreeGrafter"/>
</dbReference>
<dbReference type="Proteomes" id="UP000198771">
    <property type="component" value="Unassembled WGS sequence"/>
</dbReference>
<dbReference type="InterPro" id="IPR050469">
    <property type="entry name" value="Diguanylate_Cyclase"/>
</dbReference>
<dbReference type="SUPFAM" id="SSF55073">
    <property type="entry name" value="Nucleotide cyclase"/>
    <property type="match status" value="1"/>
</dbReference>
<dbReference type="EC" id="2.7.7.65" evidence="1"/>
<dbReference type="PANTHER" id="PTHR45138:SF25">
    <property type="entry name" value="GGDEF DOMAIN PROTEIN"/>
    <property type="match status" value="1"/>
</dbReference>
<dbReference type="InterPro" id="IPR001789">
    <property type="entry name" value="Sig_transdc_resp-reg_receiver"/>
</dbReference>
<dbReference type="InterPro" id="IPR043128">
    <property type="entry name" value="Rev_trsase/Diguanyl_cyclase"/>
</dbReference>
<evidence type="ECO:0000256" key="1">
    <source>
        <dbReference type="ARBA" id="ARBA00012528"/>
    </source>
</evidence>
<dbReference type="Gene3D" id="3.40.50.2300">
    <property type="match status" value="1"/>
</dbReference>
<dbReference type="RefSeq" id="WP_092122105.1">
    <property type="nucleotide sequence ID" value="NZ_FMXO01000014.1"/>
</dbReference>
<dbReference type="NCBIfam" id="TIGR00254">
    <property type="entry name" value="GGDEF"/>
    <property type="match status" value="1"/>
</dbReference>
<dbReference type="AlphaFoldDB" id="A0A1G6DX88"/>
<dbReference type="GO" id="GO:0043709">
    <property type="term" value="P:cell adhesion involved in single-species biofilm formation"/>
    <property type="evidence" value="ECO:0007669"/>
    <property type="project" value="TreeGrafter"/>
</dbReference>
<dbReference type="OrthoDB" id="9813903at2"/>
<evidence type="ECO:0000256" key="2">
    <source>
        <dbReference type="PROSITE-ProRule" id="PRU00169"/>
    </source>
</evidence>
<name>A0A1G6DX88_9BACT</name>
<proteinExistence type="predicted"/>
<keyword evidence="2" id="KW-0597">Phosphoprotein</keyword>
<evidence type="ECO:0000313" key="5">
    <source>
        <dbReference type="EMBL" id="SDB49763.1"/>
    </source>
</evidence>
<dbReference type="GO" id="GO:0000160">
    <property type="term" value="P:phosphorelay signal transduction system"/>
    <property type="evidence" value="ECO:0007669"/>
    <property type="project" value="InterPro"/>
</dbReference>
<gene>
    <name evidence="5" type="ORF">SAMN05660653_02441</name>
</gene>
<protein>
    <recommendedName>
        <fullName evidence="1">diguanylate cyclase</fullName>
        <ecNumber evidence="1">2.7.7.65</ecNumber>
    </recommendedName>
</protein>
<organism evidence="5 6">
    <name type="scientific">Desulfonatronum thiosulfatophilum</name>
    <dbReference type="NCBI Taxonomy" id="617002"/>
    <lineage>
        <taxon>Bacteria</taxon>
        <taxon>Pseudomonadati</taxon>
        <taxon>Thermodesulfobacteriota</taxon>
        <taxon>Desulfovibrionia</taxon>
        <taxon>Desulfovibrionales</taxon>
        <taxon>Desulfonatronaceae</taxon>
        <taxon>Desulfonatronum</taxon>
    </lineage>
</organism>
<feature type="domain" description="GGDEF" evidence="4">
    <location>
        <begin position="157"/>
        <end position="312"/>
    </location>
</feature>